<dbReference type="AlphaFoldDB" id="A0A8D2N9R4"/>
<name>A0A8D2N9R4_ZONAL</name>
<evidence type="ECO:0000313" key="3">
    <source>
        <dbReference type="Proteomes" id="UP000694413"/>
    </source>
</evidence>
<feature type="compositionally biased region" description="Polar residues" evidence="1">
    <location>
        <begin position="99"/>
        <end position="109"/>
    </location>
</feature>
<evidence type="ECO:0000256" key="1">
    <source>
        <dbReference type="SAM" id="MobiDB-lite"/>
    </source>
</evidence>
<sequence>MGWAGRPEGQVTVLSPPTRGCVTPRYLYKLKDLHISYENYTEGAYTLLLHLGAWLGLCASLCVWESHKCLCVPLGLTPEALEPCAQQPCPAGRSCAPSLPQTSSASPCSRQRRPRCGSGAAASRSRSPSECPHRALLPSCSWWEPALCSWLGSHPMAPLSPLPSSATLP</sequence>
<proteinExistence type="predicted"/>
<evidence type="ECO:0000313" key="2">
    <source>
        <dbReference type="Ensembl" id="ENSZALP00000020501.1"/>
    </source>
</evidence>
<feature type="region of interest" description="Disordered" evidence="1">
    <location>
        <begin position="92"/>
        <end position="114"/>
    </location>
</feature>
<dbReference type="Proteomes" id="UP000694413">
    <property type="component" value="Unassembled WGS sequence"/>
</dbReference>
<protein>
    <submittedName>
        <fullName evidence="2">Uncharacterized protein</fullName>
    </submittedName>
</protein>
<accession>A0A8D2N9R4</accession>
<keyword evidence="3" id="KW-1185">Reference proteome</keyword>
<dbReference type="Gene3D" id="1.25.40.410">
    <property type="match status" value="1"/>
</dbReference>
<reference evidence="2" key="2">
    <citation type="submission" date="2025-09" db="UniProtKB">
        <authorList>
            <consortium name="Ensembl"/>
        </authorList>
    </citation>
    <scope>IDENTIFICATION</scope>
</reference>
<dbReference type="Ensembl" id="ENSZALT00000026777.1">
    <property type="protein sequence ID" value="ENSZALP00000020501.1"/>
    <property type="gene ID" value="ENSZALG00000016113.1"/>
</dbReference>
<reference evidence="2" key="1">
    <citation type="submission" date="2025-08" db="UniProtKB">
        <authorList>
            <consortium name="Ensembl"/>
        </authorList>
    </citation>
    <scope>IDENTIFICATION</scope>
</reference>
<dbReference type="InterPro" id="IPR043161">
    <property type="entry name" value="DOCK_C_lobe_A"/>
</dbReference>
<organism evidence="2 3">
    <name type="scientific">Zonotrichia albicollis</name>
    <name type="common">White-throated sparrow</name>
    <name type="synonym">Fringilla albicollis</name>
    <dbReference type="NCBI Taxonomy" id="44394"/>
    <lineage>
        <taxon>Eukaryota</taxon>
        <taxon>Metazoa</taxon>
        <taxon>Chordata</taxon>
        <taxon>Craniata</taxon>
        <taxon>Vertebrata</taxon>
        <taxon>Euteleostomi</taxon>
        <taxon>Archelosauria</taxon>
        <taxon>Archosauria</taxon>
        <taxon>Dinosauria</taxon>
        <taxon>Saurischia</taxon>
        <taxon>Theropoda</taxon>
        <taxon>Coelurosauria</taxon>
        <taxon>Aves</taxon>
        <taxon>Neognathae</taxon>
        <taxon>Neoaves</taxon>
        <taxon>Telluraves</taxon>
        <taxon>Australaves</taxon>
        <taxon>Passeriformes</taxon>
        <taxon>Passerellidae</taxon>
        <taxon>Zonotrichia</taxon>
    </lineage>
</organism>